<reference evidence="1 2" key="1">
    <citation type="submission" date="2024-05" db="EMBL/GenBank/DDBJ databases">
        <authorList>
            <person name="Liu Q."/>
            <person name="Xin Y.-H."/>
        </authorList>
    </citation>
    <scope>NUCLEOTIDE SEQUENCE [LARGE SCALE GENOMIC DNA]</scope>
    <source>
        <strain evidence="1 2">CGMCC 1.10181</strain>
    </source>
</reference>
<protein>
    <submittedName>
        <fullName evidence="1">Uncharacterized protein</fullName>
    </submittedName>
</protein>
<accession>A0ABU9Y359</accession>
<keyword evidence="2" id="KW-1185">Reference proteome</keyword>
<name>A0ABU9Y359_9SPHN</name>
<evidence type="ECO:0000313" key="2">
    <source>
        <dbReference type="Proteomes" id="UP001419910"/>
    </source>
</evidence>
<sequence>MISDRTQRWRDRRCRWIPAATEIDPRSLAVDVIDTRQQAAPFVERHHYAASMPVARISYNGRIWPIAEWTPGDQPIFDNRCAEDTN</sequence>
<evidence type="ECO:0000313" key="1">
    <source>
        <dbReference type="EMBL" id="MEN2790233.1"/>
    </source>
</evidence>
<dbReference type="RefSeq" id="WP_343889093.1">
    <property type="nucleotide sequence ID" value="NZ_BAAAEH010000016.1"/>
</dbReference>
<comment type="caution">
    <text evidence="1">The sequence shown here is derived from an EMBL/GenBank/DDBJ whole genome shotgun (WGS) entry which is preliminary data.</text>
</comment>
<proteinExistence type="predicted"/>
<dbReference type="Proteomes" id="UP001419910">
    <property type="component" value="Unassembled WGS sequence"/>
</dbReference>
<organism evidence="1 2">
    <name type="scientific">Sphingomonas oligophenolica</name>
    <dbReference type="NCBI Taxonomy" id="301154"/>
    <lineage>
        <taxon>Bacteria</taxon>
        <taxon>Pseudomonadati</taxon>
        <taxon>Pseudomonadota</taxon>
        <taxon>Alphaproteobacteria</taxon>
        <taxon>Sphingomonadales</taxon>
        <taxon>Sphingomonadaceae</taxon>
        <taxon>Sphingomonas</taxon>
    </lineage>
</organism>
<gene>
    <name evidence="1" type="ORF">ABC974_11400</name>
</gene>
<dbReference type="EMBL" id="JBDIME010000008">
    <property type="protein sequence ID" value="MEN2790233.1"/>
    <property type="molecule type" value="Genomic_DNA"/>
</dbReference>